<keyword evidence="14" id="KW-1185">Reference proteome</keyword>
<keyword evidence="5" id="KW-0805">Transcription regulation</keyword>
<dbReference type="PROSITE" id="PS50071">
    <property type="entry name" value="HOMEOBOX_2"/>
    <property type="match status" value="1"/>
</dbReference>
<feature type="DNA-binding region" description="Homeobox" evidence="10">
    <location>
        <begin position="232"/>
        <end position="295"/>
    </location>
</feature>
<dbReference type="GO" id="GO:0005634">
    <property type="term" value="C:nucleus"/>
    <property type="evidence" value="ECO:0007669"/>
    <property type="project" value="UniProtKB-SubCell"/>
</dbReference>
<dbReference type="InterPro" id="IPR006456">
    <property type="entry name" value="ZF_HD_homeobox_Cys/His_dimer"/>
</dbReference>
<evidence type="ECO:0000313" key="13">
    <source>
        <dbReference type="EMBL" id="KAK1430048.1"/>
    </source>
</evidence>
<dbReference type="FunFam" id="1.10.10.60:FF:000257">
    <property type="entry name" value="Zinc-finger homeodomain protein 2"/>
    <property type="match status" value="1"/>
</dbReference>
<proteinExistence type="predicted"/>
<protein>
    <recommendedName>
        <fullName evidence="15">ZF-HD dimerization-type domain-containing protein</fullName>
    </recommendedName>
</protein>
<keyword evidence="3" id="KW-0863">Zinc-finger</keyword>
<feature type="domain" description="Homeobox" evidence="11">
    <location>
        <begin position="230"/>
        <end position="294"/>
    </location>
</feature>
<dbReference type="Pfam" id="PF04770">
    <property type="entry name" value="ZF-HD_dimer"/>
    <property type="match status" value="1"/>
</dbReference>
<evidence type="ECO:0000313" key="14">
    <source>
        <dbReference type="Proteomes" id="UP001229421"/>
    </source>
</evidence>
<keyword evidence="6 10" id="KW-0238">DNA-binding</keyword>
<keyword evidence="9 10" id="KW-0539">Nucleus</keyword>
<evidence type="ECO:0000259" key="12">
    <source>
        <dbReference type="PROSITE" id="PS51523"/>
    </source>
</evidence>
<dbReference type="AlphaFoldDB" id="A0AAD8KVZ8"/>
<dbReference type="GO" id="GO:0008270">
    <property type="term" value="F:zinc ion binding"/>
    <property type="evidence" value="ECO:0007669"/>
    <property type="project" value="UniProtKB-KW"/>
</dbReference>
<dbReference type="GO" id="GO:0000976">
    <property type="term" value="F:transcription cis-regulatory region binding"/>
    <property type="evidence" value="ECO:0007669"/>
    <property type="project" value="TreeGrafter"/>
</dbReference>
<dbReference type="GO" id="GO:0003700">
    <property type="term" value="F:DNA-binding transcription factor activity"/>
    <property type="evidence" value="ECO:0007669"/>
    <property type="project" value="TreeGrafter"/>
</dbReference>
<evidence type="ECO:0008006" key="15">
    <source>
        <dbReference type="Google" id="ProtNLM"/>
    </source>
</evidence>
<keyword evidence="4" id="KW-0862">Zinc</keyword>
<dbReference type="SUPFAM" id="SSF46689">
    <property type="entry name" value="Homeodomain-like"/>
    <property type="match status" value="1"/>
</dbReference>
<evidence type="ECO:0000256" key="1">
    <source>
        <dbReference type="ARBA" id="ARBA00004123"/>
    </source>
</evidence>
<dbReference type="PROSITE" id="PS51523">
    <property type="entry name" value="ZF_HD_DIMER"/>
    <property type="match status" value="1"/>
</dbReference>
<dbReference type="EMBL" id="JAUHHV010000003">
    <property type="protein sequence ID" value="KAK1430048.1"/>
    <property type="molecule type" value="Genomic_DNA"/>
</dbReference>
<evidence type="ECO:0000259" key="11">
    <source>
        <dbReference type="PROSITE" id="PS50071"/>
    </source>
</evidence>
<dbReference type="PANTHER" id="PTHR31948">
    <property type="entry name" value="ZINC-FINGER HOMEODOMAIN PROTEIN 2"/>
    <property type="match status" value="1"/>
</dbReference>
<evidence type="ECO:0000256" key="10">
    <source>
        <dbReference type="PROSITE-ProRule" id="PRU00108"/>
    </source>
</evidence>
<organism evidence="13 14">
    <name type="scientific">Tagetes erecta</name>
    <name type="common">African marigold</name>
    <dbReference type="NCBI Taxonomy" id="13708"/>
    <lineage>
        <taxon>Eukaryota</taxon>
        <taxon>Viridiplantae</taxon>
        <taxon>Streptophyta</taxon>
        <taxon>Embryophyta</taxon>
        <taxon>Tracheophyta</taxon>
        <taxon>Spermatophyta</taxon>
        <taxon>Magnoliopsida</taxon>
        <taxon>eudicotyledons</taxon>
        <taxon>Gunneridae</taxon>
        <taxon>Pentapetalae</taxon>
        <taxon>asterids</taxon>
        <taxon>campanulids</taxon>
        <taxon>Asterales</taxon>
        <taxon>Asteraceae</taxon>
        <taxon>Asteroideae</taxon>
        <taxon>Heliantheae alliance</taxon>
        <taxon>Tageteae</taxon>
        <taxon>Tagetes</taxon>
    </lineage>
</organism>
<dbReference type="InterPro" id="IPR001356">
    <property type="entry name" value="HD"/>
</dbReference>
<keyword evidence="2" id="KW-0479">Metal-binding</keyword>
<evidence type="ECO:0000256" key="5">
    <source>
        <dbReference type="ARBA" id="ARBA00023015"/>
    </source>
</evidence>
<evidence type="ECO:0000256" key="8">
    <source>
        <dbReference type="ARBA" id="ARBA00023163"/>
    </source>
</evidence>
<gene>
    <name evidence="13" type="ORF">QVD17_12531</name>
</gene>
<sequence>MEFHHEQECEEDDDEEMPLPINTTYGHNNIVPLSLNHHKPSFIDASNTISPPTSSTMEMVVKYKECLRNHAASMGGKARDGCGEFMPCGEEGTLEALTCAVCNCHRNFHRKEVEGDTQHHSTSYDGISPHIKRFDLGNGRNFILQGHNSKGVHGTESLGYNHVNNNAGSLVLSRGPPPMIMPYNIGMGMGRGLGIGSFASESDHQESGGGEYMSIYPPPPLSAAIPLQQAVKKRFRTKFTQEQKEKMLKFAESSGWKIQRQEESVVQDFCQEIGIKRRVLKVWMHNNKQNLAKNTNSISINPATSRP</sequence>
<feature type="domain" description="ZF-HD dimerization-type" evidence="12">
    <location>
        <begin position="63"/>
        <end position="112"/>
    </location>
</feature>
<name>A0AAD8KVZ8_TARER</name>
<accession>A0AAD8KVZ8</accession>
<keyword evidence="8" id="KW-0804">Transcription</keyword>
<dbReference type="InterPro" id="IPR009057">
    <property type="entry name" value="Homeodomain-like_sf"/>
</dbReference>
<evidence type="ECO:0000256" key="6">
    <source>
        <dbReference type="ARBA" id="ARBA00023125"/>
    </source>
</evidence>
<comment type="caution">
    <text evidence="13">The sequence shown here is derived from an EMBL/GenBank/DDBJ whole genome shotgun (WGS) entry which is preliminary data.</text>
</comment>
<dbReference type="Gene3D" id="1.10.10.60">
    <property type="entry name" value="Homeodomain-like"/>
    <property type="match status" value="1"/>
</dbReference>
<evidence type="ECO:0000256" key="2">
    <source>
        <dbReference type="ARBA" id="ARBA00022723"/>
    </source>
</evidence>
<evidence type="ECO:0000256" key="9">
    <source>
        <dbReference type="ARBA" id="ARBA00023242"/>
    </source>
</evidence>
<dbReference type="PANTHER" id="PTHR31948:SF163">
    <property type="entry name" value="ZINC-FINGER HOMEODOMAIN PROTEIN 3"/>
    <property type="match status" value="1"/>
</dbReference>
<comment type="subcellular location">
    <subcellularLocation>
        <location evidence="1 10">Nucleus</location>
    </subcellularLocation>
</comment>
<dbReference type="InterPro" id="IPR006455">
    <property type="entry name" value="Homeodomain_ZF_HD"/>
</dbReference>
<reference evidence="13" key="1">
    <citation type="journal article" date="2023" name="bioRxiv">
        <title>Improved chromosome-level genome assembly for marigold (Tagetes erecta).</title>
        <authorList>
            <person name="Jiang F."/>
            <person name="Yuan L."/>
            <person name="Wang S."/>
            <person name="Wang H."/>
            <person name="Xu D."/>
            <person name="Wang A."/>
            <person name="Fan W."/>
        </authorList>
    </citation>
    <scope>NUCLEOTIDE SEQUENCE</scope>
    <source>
        <strain evidence="13">WSJ</strain>
        <tissue evidence="13">Leaf</tissue>
    </source>
</reference>
<dbReference type="NCBIfam" id="TIGR01565">
    <property type="entry name" value="homeo_ZF_HD"/>
    <property type="match status" value="1"/>
</dbReference>
<evidence type="ECO:0000256" key="7">
    <source>
        <dbReference type="ARBA" id="ARBA00023155"/>
    </source>
</evidence>
<dbReference type="NCBIfam" id="TIGR01566">
    <property type="entry name" value="ZF_HD_prot_N"/>
    <property type="match status" value="1"/>
</dbReference>
<dbReference type="Proteomes" id="UP001229421">
    <property type="component" value="Unassembled WGS sequence"/>
</dbReference>
<keyword evidence="7 10" id="KW-0371">Homeobox</keyword>
<dbReference type="GO" id="GO:0050793">
    <property type="term" value="P:regulation of developmental process"/>
    <property type="evidence" value="ECO:0007669"/>
    <property type="project" value="TreeGrafter"/>
</dbReference>
<evidence type="ECO:0000256" key="4">
    <source>
        <dbReference type="ARBA" id="ARBA00022833"/>
    </source>
</evidence>
<evidence type="ECO:0000256" key="3">
    <source>
        <dbReference type="ARBA" id="ARBA00022771"/>
    </source>
</evidence>